<feature type="signal peptide" evidence="9">
    <location>
        <begin position="1"/>
        <end position="17"/>
    </location>
</feature>
<dbReference type="InterPro" id="IPR051962">
    <property type="entry name" value="Cuticlin"/>
</dbReference>
<proteinExistence type="predicted"/>
<dbReference type="InParanoid" id="G0NZ29"/>
<accession>G0NZ29</accession>
<dbReference type="eggNOG" id="ENOG502S136">
    <property type="taxonomic scope" value="Eukaryota"/>
</dbReference>
<dbReference type="AlphaFoldDB" id="G0NZ29"/>
<evidence type="ECO:0000313" key="12">
    <source>
        <dbReference type="Proteomes" id="UP000008068"/>
    </source>
</evidence>
<evidence type="ECO:0000256" key="2">
    <source>
        <dbReference type="ARBA" id="ARBA00022460"/>
    </source>
</evidence>
<keyword evidence="6" id="KW-1133">Transmembrane helix</keyword>
<keyword evidence="3" id="KW-1003">Cell membrane</keyword>
<evidence type="ECO:0000256" key="9">
    <source>
        <dbReference type="SAM" id="SignalP"/>
    </source>
</evidence>
<keyword evidence="5 9" id="KW-0732">Signal</keyword>
<dbReference type="InterPro" id="IPR056953">
    <property type="entry name" value="CUT_N"/>
</dbReference>
<feature type="domain" description="ZP" evidence="10">
    <location>
        <begin position="37"/>
        <end position="277"/>
    </location>
</feature>
<comment type="subcellular location">
    <subcellularLocation>
        <location evidence="1">Cell membrane</location>
        <topology evidence="1">Single-pass type I membrane protein</topology>
    </subcellularLocation>
</comment>
<dbReference type="FunCoup" id="G0NZ29">
    <property type="interactions" value="1833"/>
</dbReference>
<sequence length="764" mass="85304">MDWIDTILLVLLRIVVAQNNKIDYNFYYTQMSPPRLECGSEGIRLHISPTGTFGGHVYVRGFFPQTVCHLNYCTRLTNQPIIMDLPFRGPCNVRRRRNVAPPSISYDVTVIIQHHPLFITSFDKAYRLNCIYRQQESVLQQRINVSDIPSTSLQSKNAPKCRYDVLSGSLNGPIVKFANVGDIVVHKWTCDSDRFGFVVHSCVVRDESGKDFQFIDERGCVTDFSLFPEVTYSTDLKSAFTAVRAFRYADQVMVHFSCQITTCQKQENGCEGISPPICRPIDLGPIKVHYVKHKNMEIGERNEAVETLPPRIENTSEGGHTTTARARAYSTTTYRTTTAREDRDRDRLKVVQREENNSSPTASSKYQPQNGYDFPNLESGEGYGQDNSVNLNLGTRKTSQDAGINEYGLEIAQEKLKKSNKIPRIPLVAEPEKLPKREIFHVETISKTMENTELDPLPYPTKASVYQHRSPRSHKGNEDFNITLEVETPKMLILENEPQEEKLKSSEKCHETKGQEQGLVSNTLLLTTLGVMQRLRALSSEEVRILQTKCARVGPLVQKHCQPKKTSVRNAGRCAAYFRDCAPFIERSDPLASIANSFNSGVNINLANVDVKGLPYYPLNEEGSVGVGVGLGIPFGSWGGGFSNSVGVRDYFHGDQEVGANWYDGMYGYKNHWNIPLVQSLGVEGGQHNTVSFPLHGKDAGNLKVDNGYGVGGYYQQNDHVGVNYKSGDVKHTFGVSSPFVGAGFQTGQAVAFPGLDVWERALG</sequence>
<feature type="region of interest" description="Disordered" evidence="8">
    <location>
        <begin position="311"/>
        <end position="393"/>
    </location>
</feature>
<feature type="compositionally biased region" description="Polar residues" evidence="8">
    <location>
        <begin position="357"/>
        <end position="370"/>
    </location>
</feature>
<dbReference type="PANTHER" id="PTHR22907:SF58">
    <property type="entry name" value="ZP DOMAIN-CONTAINING PROTEIN"/>
    <property type="match status" value="1"/>
</dbReference>
<protein>
    <recommendedName>
        <fullName evidence="10">ZP domain-containing protein</fullName>
    </recommendedName>
</protein>
<evidence type="ECO:0000313" key="11">
    <source>
        <dbReference type="EMBL" id="EGT41034.1"/>
    </source>
</evidence>
<dbReference type="OMA" id="SCQITTC"/>
<reference evidence="12" key="1">
    <citation type="submission" date="2011-07" db="EMBL/GenBank/DDBJ databases">
        <authorList>
            <consortium name="Caenorhabditis brenneri Sequencing and Analysis Consortium"/>
            <person name="Wilson R.K."/>
        </authorList>
    </citation>
    <scope>NUCLEOTIDE SEQUENCE [LARGE SCALE GENOMIC DNA]</scope>
    <source>
        <strain evidence="12">PB2801</strain>
    </source>
</reference>
<evidence type="ECO:0000256" key="6">
    <source>
        <dbReference type="ARBA" id="ARBA00022989"/>
    </source>
</evidence>
<name>G0NZ29_CAEBE</name>
<evidence type="ECO:0000256" key="4">
    <source>
        <dbReference type="ARBA" id="ARBA00022692"/>
    </source>
</evidence>
<evidence type="ECO:0000256" key="3">
    <source>
        <dbReference type="ARBA" id="ARBA00022475"/>
    </source>
</evidence>
<keyword evidence="7" id="KW-0472">Membrane</keyword>
<dbReference type="GO" id="GO:0005886">
    <property type="term" value="C:plasma membrane"/>
    <property type="evidence" value="ECO:0007669"/>
    <property type="project" value="UniProtKB-SubCell"/>
</dbReference>
<dbReference type="PROSITE" id="PS51034">
    <property type="entry name" value="ZP_2"/>
    <property type="match status" value="1"/>
</dbReference>
<evidence type="ECO:0000256" key="1">
    <source>
        <dbReference type="ARBA" id="ARBA00004251"/>
    </source>
</evidence>
<dbReference type="EMBL" id="GL379986">
    <property type="protein sequence ID" value="EGT41034.1"/>
    <property type="molecule type" value="Genomic_DNA"/>
</dbReference>
<evidence type="ECO:0000256" key="8">
    <source>
        <dbReference type="SAM" id="MobiDB-lite"/>
    </source>
</evidence>
<gene>
    <name evidence="11" type="ORF">CAEBREN_01179</name>
</gene>
<dbReference type="Proteomes" id="UP000008068">
    <property type="component" value="Unassembled WGS sequence"/>
</dbReference>
<feature type="compositionally biased region" description="Low complexity" evidence="8">
    <location>
        <begin position="321"/>
        <end position="337"/>
    </location>
</feature>
<dbReference type="OrthoDB" id="6139674at2759"/>
<feature type="chain" id="PRO_5003406655" description="ZP domain-containing protein" evidence="9">
    <location>
        <begin position="18"/>
        <end position="764"/>
    </location>
</feature>
<evidence type="ECO:0000256" key="7">
    <source>
        <dbReference type="ARBA" id="ARBA00023136"/>
    </source>
</evidence>
<dbReference type="GO" id="GO:0042302">
    <property type="term" value="F:structural constituent of cuticle"/>
    <property type="evidence" value="ECO:0007669"/>
    <property type="project" value="UniProtKB-KW"/>
</dbReference>
<dbReference type="InterPro" id="IPR057475">
    <property type="entry name" value="CUT_C"/>
</dbReference>
<dbReference type="InterPro" id="IPR001507">
    <property type="entry name" value="ZP_dom"/>
</dbReference>
<evidence type="ECO:0000259" key="10">
    <source>
        <dbReference type="PROSITE" id="PS51034"/>
    </source>
</evidence>
<dbReference type="HOGENOM" id="CLU_020942_0_0_1"/>
<evidence type="ECO:0000256" key="5">
    <source>
        <dbReference type="ARBA" id="ARBA00022729"/>
    </source>
</evidence>
<dbReference type="PANTHER" id="PTHR22907">
    <property type="entry name" value="GH04558P"/>
    <property type="match status" value="1"/>
</dbReference>
<dbReference type="Pfam" id="PF25057">
    <property type="entry name" value="CUT_N"/>
    <property type="match status" value="1"/>
</dbReference>
<dbReference type="SMART" id="SM00241">
    <property type="entry name" value="ZP"/>
    <property type="match status" value="1"/>
</dbReference>
<organism evidence="12">
    <name type="scientific">Caenorhabditis brenneri</name>
    <name type="common">Nematode worm</name>
    <dbReference type="NCBI Taxonomy" id="135651"/>
    <lineage>
        <taxon>Eukaryota</taxon>
        <taxon>Metazoa</taxon>
        <taxon>Ecdysozoa</taxon>
        <taxon>Nematoda</taxon>
        <taxon>Chromadorea</taxon>
        <taxon>Rhabditida</taxon>
        <taxon>Rhabditina</taxon>
        <taxon>Rhabditomorpha</taxon>
        <taxon>Rhabditoidea</taxon>
        <taxon>Rhabditidae</taxon>
        <taxon>Peloderinae</taxon>
        <taxon>Caenorhabditis</taxon>
    </lineage>
</organism>
<keyword evidence="2" id="KW-0193">Cuticle</keyword>
<keyword evidence="12" id="KW-1185">Reference proteome</keyword>
<keyword evidence="4" id="KW-0812">Transmembrane</keyword>
<dbReference type="Pfam" id="PF25301">
    <property type="entry name" value="CUT_C"/>
    <property type="match status" value="1"/>
</dbReference>
<feature type="compositionally biased region" description="Basic and acidic residues" evidence="8">
    <location>
        <begin position="338"/>
        <end position="356"/>
    </location>
</feature>